<evidence type="ECO:0000313" key="1">
    <source>
        <dbReference type="EMBL" id="MFA9479297.1"/>
    </source>
</evidence>
<dbReference type="EMBL" id="JBGUBD010000008">
    <property type="protein sequence ID" value="MFA9479297.1"/>
    <property type="molecule type" value="Genomic_DNA"/>
</dbReference>
<dbReference type="RefSeq" id="WP_425346224.1">
    <property type="nucleotide sequence ID" value="NZ_JBGUBD010000008.1"/>
</dbReference>
<name>A0ABV4U6S0_9BACT</name>
<sequence>MLWSSADIADAVAAALQRRAHADDAEQAVYGFDTLDELRLHPLIREALTQQGYGAWPEQRYPGAWKRRSKAEGKRCDLVLTHDGRPLRDPEVRGTIFDALGEAADPEAAYWLEIKTVAQFETTGPFRRYAAELLAPVAEDVKKLKSDRVIQHAGLLLVLFTADRETAEHDIAAWHKRCLDRGHLMGAPATRGFAITDRTGNQWCAVAVFNVRG</sequence>
<gene>
    <name evidence="1" type="ORF">ACERK3_13480</name>
</gene>
<accession>A0ABV4U6S0</accession>
<proteinExistence type="predicted"/>
<organism evidence="1 2">
    <name type="scientific">Natronomicrosphaera hydrolytica</name>
    <dbReference type="NCBI Taxonomy" id="3242702"/>
    <lineage>
        <taxon>Bacteria</taxon>
        <taxon>Pseudomonadati</taxon>
        <taxon>Planctomycetota</taxon>
        <taxon>Phycisphaerae</taxon>
        <taxon>Phycisphaerales</taxon>
        <taxon>Phycisphaeraceae</taxon>
        <taxon>Natronomicrosphaera</taxon>
    </lineage>
</organism>
<evidence type="ECO:0000313" key="2">
    <source>
        <dbReference type="Proteomes" id="UP001575105"/>
    </source>
</evidence>
<keyword evidence="2" id="KW-1185">Reference proteome</keyword>
<reference evidence="1 2" key="1">
    <citation type="submission" date="2024-08" db="EMBL/GenBank/DDBJ databases">
        <title>Whole-genome sequencing of halo(alkali)philic microorganisms from hypersaline lakes.</title>
        <authorList>
            <person name="Sorokin D.Y."/>
            <person name="Merkel A.Y."/>
            <person name="Messina E."/>
            <person name="Yakimov M."/>
        </authorList>
    </citation>
    <scope>NUCLEOTIDE SEQUENCE [LARGE SCALE GENOMIC DNA]</scope>
    <source>
        <strain evidence="1 2">AB-hyl4</strain>
    </source>
</reference>
<protein>
    <submittedName>
        <fullName evidence="1">Uncharacterized protein</fullName>
    </submittedName>
</protein>
<dbReference type="Proteomes" id="UP001575105">
    <property type="component" value="Unassembled WGS sequence"/>
</dbReference>
<comment type="caution">
    <text evidence="1">The sequence shown here is derived from an EMBL/GenBank/DDBJ whole genome shotgun (WGS) entry which is preliminary data.</text>
</comment>